<evidence type="ECO:0000256" key="2">
    <source>
        <dbReference type="ARBA" id="ARBA00022857"/>
    </source>
</evidence>
<gene>
    <name evidence="7" type="ORF">PV07_08291</name>
</gene>
<protein>
    <recommendedName>
        <fullName evidence="6">Aldehyde dehydrogenase domain-containing protein</fullName>
    </recommendedName>
</protein>
<evidence type="ECO:0000313" key="7">
    <source>
        <dbReference type="EMBL" id="KIW28648.1"/>
    </source>
</evidence>
<name>A0A0D2CC33_9EURO</name>
<dbReference type="PANTHER" id="PTHR43353:SF6">
    <property type="entry name" value="CYTOPLASMIC ALDEHYDE DEHYDROGENASE (EUROFUNG)"/>
    <property type="match status" value="1"/>
</dbReference>
<dbReference type="STRING" id="569365.A0A0D2CC33"/>
<dbReference type="InterPro" id="IPR015590">
    <property type="entry name" value="Aldehyde_DH_dom"/>
</dbReference>
<evidence type="ECO:0000256" key="5">
    <source>
        <dbReference type="RuleBase" id="RU003345"/>
    </source>
</evidence>
<feature type="domain" description="Aldehyde dehydrogenase" evidence="6">
    <location>
        <begin position="84"/>
        <end position="540"/>
    </location>
</feature>
<dbReference type="FunFam" id="3.40.309.10:FF:000010">
    <property type="entry name" value="Gamma-aminobutyraldehyde dehydrogenase"/>
    <property type="match status" value="1"/>
</dbReference>
<organism evidence="7 8">
    <name type="scientific">Cladophialophora immunda</name>
    <dbReference type="NCBI Taxonomy" id="569365"/>
    <lineage>
        <taxon>Eukaryota</taxon>
        <taxon>Fungi</taxon>
        <taxon>Dikarya</taxon>
        <taxon>Ascomycota</taxon>
        <taxon>Pezizomycotina</taxon>
        <taxon>Eurotiomycetes</taxon>
        <taxon>Chaetothyriomycetidae</taxon>
        <taxon>Chaetothyriales</taxon>
        <taxon>Herpotrichiellaceae</taxon>
        <taxon>Cladophialophora</taxon>
    </lineage>
</organism>
<dbReference type="InterPro" id="IPR016162">
    <property type="entry name" value="Ald_DH_N"/>
</dbReference>
<evidence type="ECO:0000313" key="8">
    <source>
        <dbReference type="Proteomes" id="UP000054466"/>
    </source>
</evidence>
<evidence type="ECO:0000259" key="6">
    <source>
        <dbReference type="Pfam" id="PF00171"/>
    </source>
</evidence>
<evidence type="ECO:0000256" key="4">
    <source>
        <dbReference type="PROSITE-ProRule" id="PRU10007"/>
    </source>
</evidence>
<dbReference type="EMBL" id="KN847043">
    <property type="protein sequence ID" value="KIW28648.1"/>
    <property type="molecule type" value="Genomic_DNA"/>
</dbReference>
<keyword evidence="3 5" id="KW-0560">Oxidoreductase</keyword>
<dbReference type="GeneID" id="27347485"/>
<evidence type="ECO:0000256" key="1">
    <source>
        <dbReference type="ARBA" id="ARBA00009986"/>
    </source>
</evidence>
<dbReference type="RefSeq" id="XP_016248864.1">
    <property type="nucleotide sequence ID" value="XM_016395445.1"/>
</dbReference>
<dbReference type="AlphaFoldDB" id="A0A0D2CC33"/>
<dbReference type="HOGENOM" id="CLU_005391_1_0_1"/>
<dbReference type="FunFam" id="3.40.605.10:FF:000012">
    <property type="entry name" value="NAD-dependent succinate-semialdehyde dehydrogenase"/>
    <property type="match status" value="1"/>
</dbReference>
<dbReference type="Gene3D" id="3.40.309.10">
    <property type="entry name" value="Aldehyde Dehydrogenase, Chain A, domain 2"/>
    <property type="match status" value="1"/>
</dbReference>
<dbReference type="OrthoDB" id="310895at2759"/>
<dbReference type="PROSITE" id="PS00687">
    <property type="entry name" value="ALDEHYDE_DEHYDR_GLU"/>
    <property type="match status" value="1"/>
</dbReference>
<proteinExistence type="inferred from homology"/>
<dbReference type="Gene3D" id="3.40.605.10">
    <property type="entry name" value="Aldehyde Dehydrogenase, Chain A, domain 1"/>
    <property type="match status" value="1"/>
</dbReference>
<feature type="active site" evidence="4">
    <location>
        <position position="317"/>
    </location>
</feature>
<reference evidence="7 8" key="1">
    <citation type="submission" date="2015-01" db="EMBL/GenBank/DDBJ databases">
        <title>The Genome Sequence of Cladophialophora immunda CBS83496.</title>
        <authorList>
            <consortium name="The Broad Institute Genomics Platform"/>
            <person name="Cuomo C."/>
            <person name="de Hoog S."/>
            <person name="Gorbushina A."/>
            <person name="Stielow B."/>
            <person name="Teixiera M."/>
            <person name="Abouelleil A."/>
            <person name="Chapman S.B."/>
            <person name="Priest M."/>
            <person name="Young S.K."/>
            <person name="Wortman J."/>
            <person name="Nusbaum C."/>
            <person name="Birren B."/>
        </authorList>
    </citation>
    <scope>NUCLEOTIDE SEQUENCE [LARGE SCALE GENOMIC DNA]</scope>
    <source>
        <strain evidence="7 8">CBS 83496</strain>
    </source>
</reference>
<dbReference type="CDD" id="cd07105">
    <property type="entry name" value="ALDH_SaliADH"/>
    <property type="match status" value="1"/>
</dbReference>
<dbReference type="InterPro" id="IPR050740">
    <property type="entry name" value="Aldehyde_DH_Superfamily"/>
</dbReference>
<evidence type="ECO:0000256" key="3">
    <source>
        <dbReference type="ARBA" id="ARBA00023002"/>
    </source>
</evidence>
<accession>A0A0D2CC33</accession>
<dbReference type="GO" id="GO:0004777">
    <property type="term" value="F:succinate-semialdehyde dehydrogenase (NAD+) activity"/>
    <property type="evidence" value="ECO:0007669"/>
    <property type="project" value="TreeGrafter"/>
</dbReference>
<dbReference type="InterPro" id="IPR029510">
    <property type="entry name" value="Ald_DH_CS_GLU"/>
</dbReference>
<dbReference type="Proteomes" id="UP000054466">
    <property type="component" value="Unassembled WGS sequence"/>
</dbReference>
<dbReference type="InterPro" id="IPR016161">
    <property type="entry name" value="Ald_DH/histidinol_DH"/>
</dbReference>
<dbReference type="SUPFAM" id="SSF53720">
    <property type="entry name" value="ALDH-like"/>
    <property type="match status" value="1"/>
</dbReference>
<sequence length="544" mass="58257">MPCSNAGVCPGLWFINSDPDFLAGDVQASPRRTSTSSIRSHLNSQPYPIMASNGANGAHAPVPAFNTSSTIPLWLDGKEVKLSSTFDVVSPLDQKTLYKCSSADEEDVHKAIAAAEKAFTTWSKTKPNFRRDIFLRAADEFKNRRDELKHYSYSETGAAESMFAFEHNLAYEACKSVAGLIQVASTSTMPVVAEEGANAMLVKEPYGVVLGIAPWNAPYVLGLRACLQPLAMGNTVILKGPEAAPATYWAIASILHAAGLPAGCLNTIYHRPADAAKVTSALISHPAIKKINFTGSTGVGAIIASQAGKYLKPTVMELGGKAPSIVCDDANISTAALQCALGAFLHAGQICMSTERIIVHEKVADQFREALKQTMDHVFAEAPDGMGVPQLVTSAPVLKNKKLLEDALAKGARAVYGDPRHAEASATRMRPVVIENVTPTMDIYHTESFGPTVSLYVVRDDAEALALANDTDYGLASAVFTEDLRRGLRLARQIESGAVHINGMSVHDEPALPHGGVKKSGFGRFNGVPGLEEWVRSKVITWKD</sequence>
<keyword evidence="8" id="KW-1185">Reference proteome</keyword>
<dbReference type="VEuPathDB" id="FungiDB:PV07_08291"/>
<dbReference type="InterPro" id="IPR016163">
    <property type="entry name" value="Ald_DH_C"/>
</dbReference>
<keyword evidence="2" id="KW-0521">NADP</keyword>
<dbReference type="GO" id="GO:0009450">
    <property type="term" value="P:gamma-aminobutyric acid catabolic process"/>
    <property type="evidence" value="ECO:0007669"/>
    <property type="project" value="TreeGrafter"/>
</dbReference>
<comment type="similarity">
    <text evidence="1 5">Belongs to the aldehyde dehydrogenase family.</text>
</comment>
<dbReference type="Pfam" id="PF00171">
    <property type="entry name" value="Aldedh"/>
    <property type="match status" value="1"/>
</dbReference>
<dbReference type="PANTHER" id="PTHR43353">
    <property type="entry name" value="SUCCINATE-SEMIALDEHYDE DEHYDROGENASE, MITOCHONDRIAL"/>
    <property type="match status" value="1"/>
</dbReference>